<comment type="caution">
    <text evidence="1">The sequence shown here is derived from an EMBL/GenBank/DDBJ whole genome shotgun (WGS) entry which is preliminary data.</text>
</comment>
<dbReference type="Proteomes" id="UP000281028">
    <property type="component" value="Unassembled WGS sequence"/>
</dbReference>
<dbReference type="PANTHER" id="PTHR43792">
    <property type="entry name" value="GNAT FAMILY, PUTATIVE (AFU_ORTHOLOGUE AFUA_3G00765)-RELATED-RELATED"/>
    <property type="match status" value="1"/>
</dbReference>
<dbReference type="InterPro" id="IPR051531">
    <property type="entry name" value="N-acetyltransferase"/>
</dbReference>
<gene>
    <name evidence="1" type="ORF">ECE50_016300</name>
</gene>
<evidence type="ECO:0000313" key="1">
    <source>
        <dbReference type="EMBL" id="NSL88402.1"/>
    </source>
</evidence>
<dbReference type="Gene3D" id="3.40.630.30">
    <property type="match status" value="1"/>
</dbReference>
<reference evidence="1" key="1">
    <citation type="submission" date="2020-05" db="EMBL/GenBank/DDBJ databases">
        <title>Chitinophaga laudate sp. nov., isolated from a tropical peat swamp.</title>
        <authorList>
            <person name="Goh C.B.S."/>
            <person name="Lee M.S."/>
            <person name="Parimannan S."/>
            <person name="Pasbakhsh P."/>
            <person name="Yule C.M."/>
            <person name="Rajandas H."/>
            <person name="Loke S."/>
            <person name="Croft L."/>
            <person name="Tan J.B.L."/>
        </authorList>
    </citation>
    <scope>NUCLEOTIDE SEQUENCE</scope>
    <source>
        <strain evidence="1">Mgbs1</strain>
    </source>
</reference>
<dbReference type="PROSITE" id="PS51186">
    <property type="entry name" value="GNAT"/>
    <property type="match status" value="1"/>
</dbReference>
<sequence>MNQLPDKFPDIATSRLALTALKPAHAGRLFQLFTDKQVIRYYNVLPLKEEKDAEKVIHYLRQRFIDKLGIRWAITLKGTDEFIGTIGFNNFPQPHRGVIVYAIEHQHWGKGFMTEAIQALVRYGFHDLELIRIEAEVLPGNSASERVLAKNGFKQEGMLHKWLEWGGDFFDVNMWALVKA</sequence>
<evidence type="ECO:0000313" key="2">
    <source>
        <dbReference type="Proteomes" id="UP000281028"/>
    </source>
</evidence>
<protein>
    <submittedName>
        <fullName evidence="1">GNAT family N-acetyltransferase</fullName>
    </submittedName>
</protein>
<dbReference type="GO" id="GO:0008999">
    <property type="term" value="F:protein-N-terminal-alanine acetyltransferase activity"/>
    <property type="evidence" value="ECO:0007669"/>
    <property type="project" value="TreeGrafter"/>
</dbReference>
<dbReference type="Pfam" id="PF13302">
    <property type="entry name" value="Acetyltransf_3"/>
    <property type="match status" value="1"/>
</dbReference>
<dbReference type="SUPFAM" id="SSF55729">
    <property type="entry name" value="Acyl-CoA N-acyltransferases (Nat)"/>
    <property type="match status" value="1"/>
</dbReference>
<dbReference type="GO" id="GO:0005737">
    <property type="term" value="C:cytoplasm"/>
    <property type="evidence" value="ECO:0007669"/>
    <property type="project" value="TreeGrafter"/>
</dbReference>
<accession>A0A433WN56</accession>
<dbReference type="InterPro" id="IPR000182">
    <property type="entry name" value="GNAT_dom"/>
</dbReference>
<dbReference type="EMBL" id="RIAR02000001">
    <property type="protein sequence ID" value="NSL88402.1"/>
    <property type="molecule type" value="Genomic_DNA"/>
</dbReference>
<keyword evidence="2" id="KW-1185">Reference proteome</keyword>
<dbReference type="AlphaFoldDB" id="A0A433WN56"/>
<dbReference type="OrthoDB" id="9811523at2"/>
<dbReference type="InterPro" id="IPR016181">
    <property type="entry name" value="Acyl_CoA_acyltransferase"/>
</dbReference>
<dbReference type="PANTHER" id="PTHR43792:SF9">
    <property type="entry name" value="RIBOSOMAL-PROTEIN-ALANINE ACETYLTRANSFERASE"/>
    <property type="match status" value="1"/>
</dbReference>
<proteinExistence type="predicted"/>
<name>A0A433WN56_9BACT</name>
<organism evidence="1 2">
    <name type="scientific">Chitinophaga solisilvae</name>
    <dbReference type="NCBI Taxonomy" id="1233460"/>
    <lineage>
        <taxon>Bacteria</taxon>
        <taxon>Pseudomonadati</taxon>
        <taxon>Bacteroidota</taxon>
        <taxon>Chitinophagia</taxon>
        <taxon>Chitinophagales</taxon>
        <taxon>Chitinophagaceae</taxon>
        <taxon>Chitinophaga</taxon>
    </lineage>
</organism>